<name>A0A1I1A8W5_9ACTN</name>
<keyword evidence="7" id="KW-1185">Reference proteome</keyword>
<proteinExistence type="predicted"/>
<dbReference type="InterPro" id="IPR046542">
    <property type="entry name" value="DUF6801"/>
</dbReference>
<dbReference type="RefSeq" id="WP_091199928.1">
    <property type="nucleotide sequence ID" value="NZ_FOKC01000008.1"/>
</dbReference>
<evidence type="ECO:0000313" key="7">
    <source>
        <dbReference type="Proteomes" id="UP000233565"/>
    </source>
</evidence>
<feature type="domain" description="DUF6801" evidence="3">
    <location>
        <begin position="39"/>
        <end position="206"/>
    </location>
</feature>
<sequence length="307" mass="30858">MPHTASRRLGALAAAGALSAGALVALAAPAAQAATAATTYTCTFPSLGARDIPVSITATLPAAANAGLDAPAIPVLLSVTLPGDVVDAAKGLFGATTIGGFSNDMVASLDELSSSDAAALPLQNARFPQTAVPTTANTPLTLNTPNPVTTAGAVPASTVPVNLPGAGTYDIVVPSAFKFTATKQGDVTMLADVPCALKAGSPTSLGSIVLAENESTTVATPTKKVTPLGKKTKLKVVVEAANEVPTGKVKVMLGKKTLGKGVLNAKGKVKVELKKALPAGKTKVKVLYLGDDFTEKSKDKKVVIKVR</sequence>
<gene>
    <name evidence="4" type="ORF">CXG46_02820</name>
    <name evidence="5" type="ORF">SAMN05192575_10834</name>
</gene>
<evidence type="ECO:0000259" key="3">
    <source>
        <dbReference type="Pfam" id="PF20611"/>
    </source>
</evidence>
<dbReference type="EMBL" id="PJBV01000011">
    <property type="protein sequence ID" value="PKH43416.1"/>
    <property type="molecule type" value="Genomic_DNA"/>
</dbReference>
<dbReference type="Gene3D" id="2.60.40.10">
    <property type="entry name" value="Immunoglobulins"/>
    <property type="match status" value="1"/>
</dbReference>
<accession>A0A1I1A8W5</accession>
<dbReference type="STRING" id="748909.SAMN05192575_10834"/>
<dbReference type="PROSITE" id="PS51318">
    <property type="entry name" value="TAT"/>
    <property type="match status" value="1"/>
</dbReference>
<dbReference type="EMBL" id="FOKC01000008">
    <property type="protein sequence ID" value="SFB34439.1"/>
    <property type="molecule type" value="Genomic_DNA"/>
</dbReference>
<organism evidence="5 6">
    <name type="scientific">Nocardioides alpinus</name>
    <dbReference type="NCBI Taxonomy" id="748909"/>
    <lineage>
        <taxon>Bacteria</taxon>
        <taxon>Bacillati</taxon>
        <taxon>Actinomycetota</taxon>
        <taxon>Actinomycetes</taxon>
        <taxon>Propionibacteriales</taxon>
        <taxon>Nocardioidaceae</taxon>
        <taxon>Nocardioides</taxon>
    </lineage>
</organism>
<evidence type="ECO:0000313" key="4">
    <source>
        <dbReference type="EMBL" id="PKH43416.1"/>
    </source>
</evidence>
<protein>
    <submittedName>
        <fullName evidence="5">Ig-like domain (Group 3)</fullName>
    </submittedName>
</protein>
<evidence type="ECO:0000313" key="5">
    <source>
        <dbReference type="EMBL" id="SFB34439.1"/>
    </source>
</evidence>
<dbReference type="Pfam" id="PF20611">
    <property type="entry name" value="DUF6801"/>
    <property type="match status" value="1"/>
</dbReference>
<reference evidence="4 7" key="2">
    <citation type="submission" date="2017-12" db="EMBL/GenBank/DDBJ databases">
        <title>Pharmacopeia of the Arctic Ocean.</title>
        <authorList>
            <person name="Collins E."/>
            <person name="Ducluzeau A.-L."/>
        </authorList>
    </citation>
    <scope>NUCLEOTIDE SEQUENCE [LARGE SCALE GENOMIC DNA]</scope>
    <source>
        <strain evidence="4 7">DSM 23325</strain>
    </source>
</reference>
<dbReference type="Proteomes" id="UP000233565">
    <property type="component" value="Unassembled WGS sequence"/>
</dbReference>
<dbReference type="GO" id="GO:0005975">
    <property type="term" value="P:carbohydrate metabolic process"/>
    <property type="evidence" value="ECO:0007669"/>
    <property type="project" value="UniProtKB-ARBA"/>
</dbReference>
<feature type="signal peptide" evidence="1">
    <location>
        <begin position="1"/>
        <end position="33"/>
    </location>
</feature>
<keyword evidence="1" id="KW-0732">Signal</keyword>
<dbReference type="Pfam" id="PF16640">
    <property type="entry name" value="Big_3_5"/>
    <property type="match status" value="1"/>
</dbReference>
<feature type="chain" id="PRO_5011537676" evidence="1">
    <location>
        <begin position="34"/>
        <end position="307"/>
    </location>
</feature>
<dbReference type="AlphaFoldDB" id="A0A1I1A8W5"/>
<dbReference type="InterPro" id="IPR013783">
    <property type="entry name" value="Ig-like_fold"/>
</dbReference>
<evidence type="ECO:0000313" key="6">
    <source>
        <dbReference type="Proteomes" id="UP000199113"/>
    </source>
</evidence>
<evidence type="ECO:0000259" key="2">
    <source>
        <dbReference type="Pfam" id="PF16640"/>
    </source>
</evidence>
<feature type="domain" description="Bacterial Ig-like" evidence="2">
    <location>
        <begin position="223"/>
        <end position="306"/>
    </location>
</feature>
<dbReference type="Proteomes" id="UP000199113">
    <property type="component" value="Unassembled WGS sequence"/>
</dbReference>
<evidence type="ECO:0000256" key="1">
    <source>
        <dbReference type="SAM" id="SignalP"/>
    </source>
</evidence>
<dbReference type="OrthoDB" id="3774197at2"/>
<dbReference type="InterPro" id="IPR032109">
    <property type="entry name" value="Big_3_5"/>
</dbReference>
<dbReference type="InterPro" id="IPR006311">
    <property type="entry name" value="TAT_signal"/>
</dbReference>
<reference evidence="5" key="1">
    <citation type="submission" date="2016-10" db="EMBL/GenBank/DDBJ databases">
        <authorList>
            <person name="de Groot N.N."/>
        </authorList>
    </citation>
    <scope>NUCLEOTIDE SEQUENCE [LARGE SCALE GENOMIC DNA]</scope>
    <source>
        <strain evidence="5">CGMCC 1.10697</strain>
    </source>
</reference>